<feature type="transmembrane region" description="Helical" evidence="2">
    <location>
        <begin position="257"/>
        <end position="273"/>
    </location>
</feature>
<comment type="caution">
    <text evidence="4">The sequence shown here is derived from an EMBL/GenBank/DDBJ whole genome shotgun (WGS) entry which is preliminary data.</text>
</comment>
<evidence type="ECO:0000256" key="3">
    <source>
        <dbReference type="SAM" id="SignalP"/>
    </source>
</evidence>
<keyword evidence="2" id="KW-0472">Membrane</keyword>
<dbReference type="RefSeq" id="WP_345675130.1">
    <property type="nucleotide sequence ID" value="NZ_BAABHS010000006.1"/>
</dbReference>
<keyword evidence="2" id="KW-0812">Transmembrane</keyword>
<feature type="transmembrane region" description="Helical" evidence="2">
    <location>
        <begin position="135"/>
        <end position="155"/>
    </location>
</feature>
<dbReference type="Proteomes" id="UP001500466">
    <property type="component" value="Unassembled WGS sequence"/>
</dbReference>
<evidence type="ECO:0000313" key="4">
    <source>
        <dbReference type="EMBL" id="GAA4958511.1"/>
    </source>
</evidence>
<feature type="compositionally biased region" description="Pro residues" evidence="1">
    <location>
        <begin position="457"/>
        <end position="467"/>
    </location>
</feature>
<feature type="chain" id="PRO_5045081717" description="Integral membrane protein" evidence="3">
    <location>
        <begin position="33"/>
        <end position="474"/>
    </location>
</feature>
<proteinExistence type="predicted"/>
<dbReference type="EMBL" id="BAABHS010000006">
    <property type="protein sequence ID" value="GAA4958511.1"/>
    <property type="molecule type" value="Genomic_DNA"/>
</dbReference>
<keyword evidence="3" id="KW-0732">Signal</keyword>
<protein>
    <recommendedName>
        <fullName evidence="6">Integral membrane protein</fullName>
    </recommendedName>
</protein>
<feature type="region of interest" description="Disordered" evidence="1">
    <location>
        <begin position="31"/>
        <end position="86"/>
    </location>
</feature>
<feature type="transmembrane region" description="Helical" evidence="2">
    <location>
        <begin position="320"/>
        <end position="344"/>
    </location>
</feature>
<feature type="compositionally biased region" description="Gly residues" evidence="1">
    <location>
        <begin position="406"/>
        <end position="430"/>
    </location>
</feature>
<evidence type="ECO:0000256" key="1">
    <source>
        <dbReference type="SAM" id="MobiDB-lite"/>
    </source>
</evidence>
<feature type="signal peptide" evidence="3">
    <location>
        <begin position="1"/>
        <end position="32"/>
    </location>
</feature>
<feature type="compositionally biased region" description="Low complexity" evidence="1">
    <location>
        <begin position="31"/>
        <end position="57"/>
    </location>
</feature>
<name>A0ABP9H637_9ACTN</name>
<feature type="transmembrane region" description="Helical" evidence="2">
    <location>
        <begin position="285"/>
        <end position="308"/>
    </location>
</feature>
<sequence length="474" mass="47258">MTDRPHARLSRVAVLLLGVVAALILGTGLAAADTPSPTPSPSGSSSGTPTPGGTTSPGAGGGGGGTNFCDQLPSPAREQCNQQNGANPLGFASDPLGSIAKATAEAAVWFIGKLAKAINATTGVDFTNPNFVKQYAVVFAASAFMTLIVWMVAVTKRAVRGIPLGTAIGEAVGYLWLAVMASAFTPLALHLSVSMVDSITAAIASGTKQDTDQFLDGFSKGLDPNSLGGGPVTLIFVSMFAILAAMILWIELLVRAALLYVGAILGTVVYAGIVDRDLWGHVRRWAGMMVAILLAKPIIVIVLGLAMAASAGGGSGGDALGGVLTGLAIMFLAIFASVMVYRFVPALGDDVSALRAGRMQMQSSTKTALTGGPASYVRAGMGVHAGRAGTAPAAAASTGTVGPGGGGGGTAGGVSGGIAAHGGDGGGRGGEAPALRSPKWLSDGGQPPSAPRAMPIPADPTPAPRTPGPRRRED</sequence>
<organism evidence="4 5">
    <name type="scientific">Yinghuangia aomiensis</name>
    <dbReference type="NCBI Taxonomy" id="676205"/>
    <lineage>
        <taxon>Bacteria</taxon>
        <taxon>Bacillati</taxon>
        <taxon>Actinomycetota</taxon>
        <taxon>Actinomycetes</taxon>
        <taxon>Kitasatosporales</taxon>
        <taxon>Streptomycetaceae</taxon>
        <taxon>Yinghuangia</taxon>
    </lineage>
</organism>
<feature type="transmembrane region" description="Helical" evidence="2">
    <location>
        <begin position="232"/>
        <end position="250"/>
    </location>
</feature>
<feature type="transmembrane region" description="Helical" evidence="2">
    <location>
        <begin position="167"/>
        <end position="189"/>
    </location>
</feature>
<keyword evidence="2" id="KW-1133">Transmembrane helix</keyword>
<feature type="region of interest" description="Disordered" evidence="1">
    <location>
        <begin position="406"/>
        <end position="474"/>
    </location>
</feature>
<keyword evidence="5" id="KW-1185">Reference proteome</keyword>
<gene>
    <name evidence="4" type="ORF">GCM10023205_21450</name>
</gene>
<evidence type="ECO:0000313" key="5">
    <source>
        <dbReference type="Proteomes" id="UP001500466"/>
    </source>
</evidence>
<evidence type="ECO:0000256" key="2">
    <source>
        <dbReference type="SAM" id="Phobius"/>
    </source>
</evidence>
<evidence type="ECO:0008006" key="6">
    <source>
        <dbReference type="Google" id="ProtNLM"/>
    </source>
</evidence>
<accession>A0ABP9H637</accession>
<reference evidence="5" key="1">
    <citation type="journal article" date="2019" name="Int. J. Syst. Evol. Microbiol.">
        <title>The Global Catalogue of Microorganisms (GCM) 10K type strain sequencing project: providing services to taxonomists for standard genome sequencing and annotation.</title>
        <authorList>
            <consortium name="The Broad Institute Genomics Platform"/>
            <consortium name="The Broad Institute Genome Sequencing Center for Infectious Disease"/>
            <person name="Wu L."/>
            <person name="Ma J."/>
        </authorList>
    </citation>
    <scope>NUCLEOTIDE SEQUENCE [LARGE SCALE GENOMIC DNA]</scope>
    <source>
        <strain evidence="5">JCM 17986</strain>
    </source>
</reference>